<feature type="chain" id="PRO_5039375866" evidence="2">
    <location>
        <begin position="23"/>
        <end position="666"/>
    </location>
</feature>
<dbReference type="InterPro" id="IPR036514">
    <property type="entry name" value="SGNH_hydro_sf"/>
</dbReference>
<dbReference type="KEGG" id="dpf:ON006_06710"/>
<dbReference type="InterPro" id="IPR026444">
    <property type="entry name" value="Secre_tail"/>
</dbReference>
<dbReference type="RefSeq" id="WP_244819253.1">
    <property type="nucleotide sequence ID" value="NZ_CP112998.1"/>
</dbReference>
<dbReference type="Gene3D" id="2.60.40.10">
    <property type="entry name" value="Immunoglobulins"/>
    <property type="match status" value="1"/>
</dbReference>
<evidence type="ECO:0000313" key="5">
    <source>
        <dbReference type="EMBL" id="WAC13639.1"/>
    </source>
</evidence>
<dbReference type="InterPro" id="IPR005181">
    <property type="entry name" value="SASA"/>
</dbReference>
<protein>
    <submittedName>
        <fullName evidence="5">T9SS type A sorting domain-containing protein</fullName>
    </submittedName>
</protein>
<keyword evidence="6" id="KW-1185">Reference proteome</keyword>
<proteinExistence type="predicted"/>
<feature type="domain" description="Sialate O-acetylesterase" evidence="3">
    <location>
        <begin position="129"/>
        <end position="357"/>
    </location>
</feature>
<organism evidence="5 6">
    <name type="scientific">Dyadobacter pollutisoli</name>
    <dbReference type="NCBI Taxonomy" id="2910158"/>
    <lineage>
        <taxon>Bacteria</taxon>
        <taxon>Pseudomonadati</taxon>
        <taxon>Bacteroidota</taxon>
        <taxon>Cytophagia</taxon>
        <taxon>Cytophagales</taxon>
        <taxon>Spirosomataceae</taxon>
        <taxon>Dyadobacter</taxon>
    </lineage>
</organism>
<dbReference type="InterPro" id="IPR013783">
    <property type="entry name" value="Ig-like_fold"/>
</dbReference>
<dbReference type="GO" id="GO:0016788">
    <property type="term" value="F:hydrolase activity, acting on ester bonds"/>
    <property type="evidence" value="ECO:0007669"/>
    <property type="project" value="UniProtKB-ARBA"/>
</dbReference>
<dbReference type="Pfam" id="PF03629">
    <property type="entry name" value="SASA"/>
    <property type="match status" value="1"/>
</dbReference>
<dbReference type="NCBIfam" id="TIGR04183">
    <property type="entry name" value="Por_Secre_tail"/>
    <property type="match status" value="1"/>
</dbReference>
<evidence type="ECO:0000256" key="2">
    <source>
        <dbReference type="SAM" id="SignalP"/>
    </source>
</evidence>
<dbReference type="AlphaFoldDB" id="A0A9E8NBK2"/>
<dbReference type="EMBL" id="CP112998">
    <property type="protein sequence ID" value="WAC13639.1"/>
    <property type="molecule type" value="Genomic_DNA"/>
</dbReference>
<evidence type="ECO:0000313" key="6">
    <source>
        <dbReference type="Proteomes" id="UP001164653"/>
    </source>
</evidence>
<reference evidence="5" key="1">
    <citation type="submission" date="2022-11" db="EMBL/GenBank/DDBJ databases">
        <title>Dyadobacter pollutisoli sp. nov., isolated from plastic dumped soil.</title>
        <authorList>
            <person name="Kim J.M."/>
            <person name="Kim K.R."/>
            <person name="Lee J.K."/>
            <person name="Hao L."/>
            <person name="Jeon C.O."/>
        </authorList>
    </citation>
    <scope>NUCLEOTIDE SEQUENCE</scope>
    <source>
        <strain evidence="5">U1</strain>
    </source>
</reference>
<sequence>MSRIIPLKAMLLLLLLNPLCQAQRFSSVVFNKLPQDFQLYPRNAENEATVPVSGIVEAAGWKYISVQVTRNDVPAQYQKADIQYNQKGLGVFELETKIKAELANYGFKVFVSRGTDSVLIVTRQNVVSGDVYVLSGQSNSTGFFTESDTSLFCRTFGKITKNLNTFPYDAADTLWVLSNQKAYDNGVGTMGLEIQKQLVQKSGIPNCLINAGFHWSSAFGHAQRTPGNPADLNNGYGRMLYRLQKAGLAQSVKAYIFRQGETEAYHEGGNWQGYFDVLYKNLKLDLPSIQKLYVFQIDIIYYPSPVGAELRDYQRRLAEIYPDIQSLATVGTKGFDGLHYSREGNQQSGFELSRMMLKDLYGSKDTLGIYSPGIKKVFYKSEEKKQLVLVFDEGQQLVYPEPHLTNPHVTLQMKDFFYLDGASGAVSSGKAEGNRIILELNGSRREKSMNYLPMYLEKGGPYYPFNGPYIANKQGMRAFTFYNVPIGIGLSIPVLAAEATTDGSVKLLWDQIAGAENYLLERKLEGEDAYTVIAILSSPTAQYVDESALVSTDIHYRLKALNRTAESSDYSYAKIEAPIVLGIEDKGSFFSVYPNPVLKNQPVTIKFNQVVNGRISVFNATGQYVSGKNVNHEKEVKLSVPDKNSGYHFIRFDSEGQVWNKKILLP</sequence>
<evidence type="ECO:0000259" key="4">
    <source>
        <dbReference type="Pfam" id="PF18962"/>
    </source>
</evidence>
<accession>A0A9E8NBK2</accession>
<keyword evidence="2" id="KW-0732">Signal</keyword>
<dbReference type="Pfam" id="PF18962">
    <property type="entry name" value="Por_Secre_tail"/>
    <property type="match status" value="1"/>
</dbReference>
<evidence type="ECO:0000256" key="1">
    <source>
        <dbReference type="ARBA" id="ARBA00022801"/>
    </source>
</evidence>
<feature type="signal peptide" evidence="2">
    <location>
        <begin position="1"/>
        <end position="22"/>
    </location>
</feature>
<keyword evidence="1" id="KW-0378">Hydrolase</keyword>
<dbReference type="SUPFAM" id="SSF52266">
    <property type="entry name" value="SGNH hydrolase"/>
    <property type="match status" value="1"/>
</dbReference>
<feature type="domain" description="Secretion system C-terminal sorting" evidence="4">
    <location>
        <begin position="592"/>
        <end position="663"/>
    </location>
</feature>
<gene>
    <name evidence="5" type="ORF">ON006_06710</name>
</gene>
<dbReference type="Gene3D" id="3.40.50.1110">
    <property type="entry name" value="SGNH hydrolase"/>
    <property type="match status" value="1"/>
</dbReference>
<dbReference type="Proteomes" id="UP001164653">
    <property type="component" value="Chromosome"/>
</dbReference>
<name>A0A9E8NBK2_9BACT</name>
<evidence type="ECO:0000259" key="3">
    <source>
        <dbReference type="Pfam" id="PF03629"/>
    </source>
</evidence>